<evidence type="ECO:0000256" key="1">
    <source>
        <dbReference type="SAM" id="SignalP"/>
    </source>
</evidence>
<feature type="chain" id="PRO_5036758531" description="DUF3828 domain-containing protein" evidence="1">
    <location>
        <begin position="31"/>
        <end position="166"/>
    </location>
</feature>
<evidence type="ECO:0000313" key="3">
    <source>
        <dbReference type="Proteomes" id="UP000637002"/>
    </source>
</evidence>
<protein>
    <recommendedName>
        <fullName evidence="4">DUF3828 domain-containing protein</fullName>
    </recommendedName>
</protein>
<keyword evidence="3" id="KW-1185">Reference proteome</keyword>
<dbReference type="EMBL" id="BMGG01000011">
    <property type="protein sequence ID" value="GGC90988.1"/>
    <property type="molecule type" value="Genomic_DNA"/>
</dbReference>
<name>A0A916UWR0_9HYPH</name>
<organism evidence="2 3">
    <name type="scientific">Chelatococcus reniformis</name>
    <dbReference type="NCBI Taxonomy" id="1494448"/>
    <lineage>
        <taxon>Bacteria</taxon>
        <taxon>Pseudomonadati</taxon>
        <taxon>Pseudomonadota</taxon>
        <taxon>Alphaproteobacteria</taxon>
        <taxon>Hyphomicrobiales</taxon>
        <taxon>Chelatococcaceae</taxon>
        <taxon>Chelatococcus</taxon>
    </lineage>
</organism>
<reference evidence="2" key="1">
    <citation type="journal article" date="2014" name="Int. J. Syst. Evol. Microbiol.">
        <title>Complete genome sequence of Corynebacterium casei LMG S-19264T (=DSM 44701T), isolated from a smear-ripened cheese.</title>
        <authorList>
            <consortium name="US DOE Joint Genome Institute (JGI-PGF)"/>
            <person name="Walter F."/>
            <person name="Albersmeier A."/>
            <person name="Kalinowski J."/>
            <person name="Ruckert C."/>
        </authorList>
    </citation>
    <scope>NUCLEOTIDE SEQUENCE</scope>
    <source>
        <strain evidence="2">CGMCC 1.12919</strain>
    </source>
</reference>
<dbReference type="RefSeq" id="WP_188612457.1">
    <property type="nucleotide sequence ID" value="NZ_BMGG01000011.1"/>
</dbReference>
<evidence type="ECO:0000313" key="2">
    <source>
        <dbReference type="EMBL" id="GGC90988.1"/>
    </source>
</evidence>
<dbReference type="Proteomes" id="UP000637002">
    <property type="component" value="Unassembled WGS sequence"/>
</dbReference>
<reference evidence="2" key="2">
    <citation type="submission" date="2020-09" db="EMBL/GenBank/DDBJ databases">
        <authorList>
            <person name="Sun Q."/>
            <person name="Zhou Y."/>
        </authorList>
    </citation>
    <scope>NUCLEOTIDE SEQUENCE</scope>
    <source>
        <strain evidence="2">CGMCC 1.12919</strain>
    </source>
</reference>
<keyword evidence="1" id="KW-0732">Signal</keyword>
<feature type="signal peptide" evidence="1">
    <location>
        <begin position="1"/>
        <end position="30"/>
    </location>
</feature>
<gene>
    <name evidence="2" type="ORF">GCM10010994_55980</name>
</gene>
<dbReference type="AlphaFoldDB" id="A0A916UWR0"/>
<sequence length="166" mass="18126">MTGKFTTMLSLALPSALGLMLVLVLHSAPAAVQTRDTPDGLIRAVYRTYTDDTNRPGLAGIYSHRLQGLIDADALRGPDGDAGRLDWDVFVDGNNWHISGLEIALVSVSAGHAVIDAHFQNFKQPQRVRFDLVYEAGGWAVDEVRSFKPPSATVPAWTMSKVLRPR</sequence>
<accession>A0A916UWR0</accession>
<comment type="caution">
    <text evidence="2">The sequence shown here is derived from an EMBL/GenBank/DDBJ whole genome shotgun (WGS) entry which is preliminary data.</text>
</comment>
<evidence type="ECO:0008006" key="4">
    <source>
        <dbReference type="Google" id="ProtNLM"/>
    </source>
</evidence>
<proteinExistence type="predicted"/>